<comment type="caution">
    <text evidence="2">The sequence shown here is derived from an EMBL/GenBank/DDBJ whole genome shotgun (WGS) entry which is preliminary data.</text>
</comment>
<name>A0A3E0HQN3_9PSEU</name>
<protein>
    <submittedName>
        <fullName evidence="2">Uncharacterized protein</fullName>
    </submittedName>
</protein>
<gene>
    <name evidence="2" type="ORF">BCF44_105561</name>
</gene>
<evidence type="ECO:0000313" key="2">
    <source>
        <dbReference type="EMBL" id="REH48701.1"/>
    </source>
</evidence>
<reference evidence="2 3" key="1">
    <citation type="submission" date="2018-08" db="EMBL/GenBank/DDBJ databases">
        <title>Genomic Encyclopedia of Archaeal and Bacterial Type Strains, Phase II (KMG-II): from individual species to whole genera.</title>
        <authorList>
            <person name="Goeker M."/>
        </authorList>
    </citation>
    <scope>NUCLEOTIDE SEQUENCE [LARGE SCALE GENOMIC DNA]</scope>
    <source>
        <strain evidence="2 3">DSM 45791</strain>
    </source>
</reference>
<evidence type="ECO:0000256" key="1">
    <source>
        <dbReference type="SAM" id="MobiDB-lite"/>
    </source>
</evidence>
<accession>A0A3E0HQN3</accession>
<evidence type="ECO:0000313" key="3">
    <source>
        <dbReference type="Proteomes" id="UP000256269"/>
    </source>
</evidence>
<organism evidence="2 3">
    <name type="scientific">Kutzneria buriramensis</name>
    <dbReference type="NCBI Taxonomy" id="1045776"/>
    <lineage>
        <taxon>Bacteria</taxon>
        <taxon>Bacillati</taxon>
        <taxon>Actinomycetota</taxon>
        <taxon>Actinomycetes</taxon>
        <taxon>Pseudonocardiales</taxon>
        <taxon>Pseudonocardiaceae</taxon>
        <taxon>Kutzneria</taxon>
    </lineage>
</organism>
<sequence>MDAVSGQDRIAEELRLLIDAVAEKAEPWLARIAADGAEHDATTCDWCPVCAVAAVVRGERSEMAAKAAEHAAGLLAVLRMALQQQRPAQAPAEESQAPPRVQKITVRRRGQDPC</sequence>
<feature type="compositionally biased region" description="Low complexity" evidence="1">
    <location>
        <begin position="85"/>
        <end position="100"/>
    </location>
</feature>
<dbReference type="EMBL" id="QUNO01000005">
    <property type="protein sequence ID" value="REH48701.1"/>
    <property type="molecule type" value="Genomic_DNA"/>
</dbReference>
<proteinExistence type="predicted"/>
<feature type="region of interest" description="Disordered" evidence="1">
    <location>
        <begin position="85"/>
        <end position="114"/>
    </location>
</feature>
<dbReference type="Proteomes" id="UP000256269">
    <property type="component" value="Unassembled WGS sequence"/>
</dbReference>
<keyword evidence="3" id="KW-1185">Reference proteome</keyword>
<dbReference type="AlphaFoldDB" id="A0A3E0HQN3"/>